<dbReference type="eggNOG" id="COG1309">
    <property type="taxonomic scope" value="Bacteria"/>
</dbReference>
<dbReference type="Gene3D" id="1.10.357.10">
    <property type="entry name" value="Tetracycline Repressor, domain 2"/>
    <property type="match status" value="1"/>
</dbReference>
<evidence type="ECO:0000256" key="1">
    <source>
        <dbReference type="ARBA" id="ARBA00023125"/>
    </source>
</evidence>
<dbReference type="InParanoid" id="F1ZBV2"/>
<feature type="DNA-binding region" description="H-T-H motif" evidence="2">
    <location>
        <begin position="55"/>
        <end position="74"/>
    </location>
</feature>
<keyword evidence="1 2" id="KW-0238">DNA-binding</keyword>
<dbReference type="InterPro" id="IPR001647">
    <property type="entry name" value="HTH_TetR"/>
</dbReference>
<name>F1ZBV2_9SPHN</name>
<feature type="domain" description="HTH tetR-type" evidence="4">
    <location>
        <begin position="32"/>
        <end position="92"/>
    </location>
</feature>
<dbReference type="SUPFAM" id="SSF46689">
    <property type="entry name" value="Homeodomain-like"/>
    <property type="match status" value="1"/>
</dbReference>
<dbReference type="GO" id="GO:0003677">
    <property type="term" value="F:DNA binding"/>
    <property type="evidence" value="ECO:0007669"/>
    <property type="project" value="UniProtKB-UniRule"/>
</dbReference>
<evidence type="ECO:0000256" key="3">
    <source>
        <dbReference type="SAM" id="MobiDB-lite"/>
    </source>
</evidence>
<dbReference type="Pfam" id="PF00440">
    <property type="entry name" value="TetR_N"/>
    <property type="match status" value="1"/>
</dbReference>
<dbReference type="PROSITE" id="PS50977">
    <property type="entry name" value="HTH_TETR_2"/>
    <property type="match status" value="1"/>
</dbReference>
<dbReference type="AlphaFoldDB" id="F1ZBV2"/>
<evidence type="ECO:0000259" key="4">
    <source>
        <dbReference type="PROSITE" id="PS50977"/>
    </source>
</evidence>
<evidence type="ECO:0000313" key="6">
    <source>
        <dbReference type="Proteomes" id="UP000004728"/>
    </source>
</evidence>
<feature type="region of interest" description="Disordered" evidence="3">
    <location>
        <begin position="1"/>
        <end position="32"/>
    </location>
</feature>
<dbReference type="HOGENOM" id="CLU_095332_0_2_5"/>
<dbReference type="Proteomes" id="UP000004728">
    <property type="component" value="Unassembled WGS sequence"/>
</dbReference>
<dbReference type="EMBL" id="AEWJ01000051">
    <property type="protein sequence ID" value="EGD57972.1"/>
    <property type="molecule type" value="Genomic_DNA"/>
</dbReference>
<protein>
    <submittedName>
        <fullName evidence="5">Transcriptional regulator, TetR family</fullName>
    </submittedName>
</protein>
<evidence type="ECO:0000256" key="2">
    <source>
        <dbReference type="PROSITE-ProRule" id="PRU00335"/>
    </source>
</evidence>
<reference evidence="5 6" key="1">
    <citation type="journal article" date="2012" name="J. Bacteriol.">
        <title>Draft Genome Sequence of Novosphingobium nitrogenifigens Y88T.</title>
        <authorList>
            <person name="Strabala T.J."/>
            <person name="Macdonald L."/>
            <person name="Liu V."/>
            <person name="Smit A.M."/>
        </authorList>
    </citation>
    <scope>NUCLEOTIDE SEQUENCE [LARGE SCALE GENOMIC DNA]</scope>
    <source>
        <strain evidence="5 6">DSM 19370</strain>
    </source>
</reference>
<organism evidence="5 6">
    <name type="scientific">Novosphingobium nitrogenifigens DSM 19370</name>
    <dbReference type="NCBI Taxonomy" id="983920"/>
    <lineage>
        <taxon>Bacteria</taxon>
        <taxon>Pseudomonadati</taxon>
        <taxon>Pseudomonadota</taxon>
        <taxon>Alphaproteobacteria</taxon>
        <taxon>Sphingomonadales</taxon>
        <taxon>Sphingomonadaceae</taxon>
        <taxon>Novosphingobium</taxon>
    </lineage>
</organism>
<dbReference type="STRING" id="983920.Y88_3302"/>
<gene>
    <name evidence="5" type="ORF">Y88_3302</name>
</gene>
<sequence>MVMNEHSKGGAPVKRAGAARPSGAKSLPDASRGSRDLWLDAACEMLLQQGVASVMILPLSKRLNLSRTSFYWFFADREELLDALIERWRDRNTGAVCRQMEAYAESAGEGVLNLFDCWLDPRLFDTKFEFAVRSWALQSDAVAAEIKAADNQRLEAITAMLTRFGYAPVEADVRARTIYLTQIGYITMQTEETLDVRMKRIPTYVEIFTGRVAEKRELDRFYGRHRYKPEI</sequence>
<keyword evidence="6" id="KW-1185">Reference proteome</keyword>
<proteinExistence type="predicted"/>
<evidence type="ECO:0000313" key="5">
    <source>
        <dbReference type="EMBL" id="EGD57972.1"/>
    </source>
</evidence>
<comment type="caution">
    <text evidence="5">The sequence shown here is derived from an EMBL/GenBank/DDBJ whole genome shotgun (WGS) entry which is preliminary data.</text>
</comment>
<accession>F1ZBV2</accession>
<dbReference type="InterPro" id="IPR009057">
    <property type="entry name" value="Homeodomain-like_sf"/>
</dbReference>